<dbReference type="PANTHER" id="PTHR11125:SF7">
    <property type="entry name" value="TRANSCRIPTION ELONGATION FACTOR SPT5"/>
    <property type="match status" value="1"/>
</dbReference>
<dbReference type="Pfam" id="PF03439">
    <property type="entry name" value="Spt5-NGN"/>
    <property type="match status" value="1"/>
</dbReference>
<sequence length="326" mass="37790">LIGPEDEELLDSAPAARDLDARRRIKEFMEQDEEEIERYYQERYENRNYADRFGDGEAMADSIVQKERLPGIKDPNLWSLRCKMGEEKATILALMNKFIAYQYSDTPLQIKSAFAKEGLKGYIYVEAFKQTHVKQAIEGISALRLSTYKQQLVPISEMTEVFRVVKESGEVKADQWVRIKSGLYRNDLALVEYVEDAQNLIGLKLIPRIDYDRRRGRTVAEEEDNKFKRFKRPAQALFMSSKVPDRVQRDGSYMIFEGNRYDHLGFLHKAFRMNTVVSLFIVCTPYCATVGLLSPRSYHLDIVPKPVTSDRCYVINYTITESVVCQ</sequence>
<dbReference type="PANTHER" id="PTHR11125">
    <property type="entry name" value="SUPPRESSOR OF TY 5"/>
    <property type="match status" value="1"/>
</dbReference>
<dbReference type="InterPro" id="IPR005100">
    <property type="entry name" value="NGN-domain"/>
</dbReference>
<dbReference type="GO" id="GO:0006368">
    <property type="term" value="P:transcription elongation by RNA polymerase II"/>
    <property type="evidence" value="ECO:0007669"/>
    <property type="project" value="TreeGrafter"/>
</dbReference>
<dbReference type="Pfam" id="PF23042">
    <property type="entry name" value="KOW1_SPT5"/>
    <property type="match status" value="1"/>
</dbReference>
<feature type="domain" description="NusG-like N-terminal" evidence="7">
    <location>
        <begin position="74"/>
        <end position="165"/>
    </location>
</feature>
<dbReference type="CDD" id="cd09888">
    <property type="entry name" value="NGN_Euk"/>
    <property type="match status" value="1"/>
</dbReference>
<dbReference type="GO" id="GO:0006357">
    <property type="term" value="P:regulation of transcription by RNA polymerase II"/>
    <property type="evidence" value="ECO:0007669"/>
    <property type="project" value="InterPro"/>
</dbReference>
<evidence type="ECO:0000256" key="4">
    <source>
        <dbReference type="ARBA" id="ARBA00021370"/>
    </source>
</evidence>
<comment type="subcellular location">
    <subcellularLocation>
        <location evidence="1">Nucleus</location>
    </subcellularLocation>
</comment>
<dbReference type="GO" id="GO:0032044">
    <property type="term" value="C:DSIF complex"/>
    <property type="evidence" value="ECO:0007669"/>
    <property type="project" value="TreeGrafter"/>
</dbReference>
<keyword evidence="5" id="KW-0804">Transcription</keyword>
<keyword evidence="6" id="KW-0539">Nucleus</keyword>
<dbReference type="AlphaFoldDB" id="A0A183BCL8"/>
<evidence type="ECO:0000256" key="2">
    <source>
        <dbReference type="ARBA" id="ARBA00006956"/>
    </source>
</evidence>
<reference evidence="8" key="1">
    <citation type="submission" date="2016-06" db="UniProtKB">
        <authorList>
            <consortium name="WormBaseParasite"/>
        </authorList>
    </citation>
    <scope>IDENTIFICATION</scope>
</reference>
<dbReference type="FunFam" id="3.30.70.940:FF:000005">
    <property type="entry name" value="Transcription elongation factor SPT5"/>
    <property type="match status" value="1"/>
</dbReference>
<comment type="similarity">
    <text evidence="2">Belongs to the SPT5 family.</text>
</comment>
<protein>
    <recommendedName>
        <fullName evidence="3">Transcription elongation factor SPT5</fullName>
    </recommendedName>
    <alternativeName>
        <fullName evidence="4">Transcription elongation factor spt5</fullName>
    </alternativeName>
</protein>
<dbReference type="GO" id="GO:0032784">
    <property type="term" value="P:regulation of DNA-templated transcription elongation"/>
    <property type="evidence" value="ECO:0007669"/>
    <property type="project" value="InterPro"/>
</dbReference>
<name>A0A183BCL8_9TREM</name>
<accession>A0A183BCL8</accession>
<dbReference type="Gene3D" id="3.30.70.940">
    <property type="entry name" value="NusG, N-terminal domain"/>
    <property type="match status" value="1"/>
</dbReference>
<evidence type="ECO:0000256" key="1">
    <source>
        <dbReference type="ARBA" id="ARBA00004123"/>
    </source>
</evidence>
<dbReference type="GO" id="GO:0003729">
    <property type="term" value="F:mRNA binding"/>
    <property type="evidence" value="ECO:0007669"/>
    <property type="project" value="TreeGrafter"/>
</dbReference>
<dbReference type="WBParaSite" id="ECPE_0001699601-mRNA-1">
    <property type="protein sequence ID" value="ECPE_0001699601-mRNA-1"/>
    <property type="gene ID" value="ECPE_0001699601"/>
</dbReference>
<proteinExistence type="inferred from homology"/>
<evidence type="ECO:0000256" key="6">
    <source>
        <dbReference type="ARBA" id="ARBA00023242"/>
    </source>
</evidence>
<dbReference type="InterPro" id="IPR041973">
    <property type="entry name" value="KOW_Spt5_1"/>
</dbReference>
<dbReference type="InterPro" id="IPR036735">
    <property type="entry name" value="NGN_dom_sf"/>
</dbReference>
<dbReference type="InterPro" id="IPR039385">
    <property type="entry name" value="NGN_Euk"/>
</dbReference>
<evidence type="ECO:0000256" key="3">
    <source>
        <dbReference type="ARBA" id="ARBA00020181"/>
    </source>
</evidence>
<evidence type="ECO:0000259" key="7">
    <source>
        <dbReference type="SMART" id="SM00738"/>
    </source>
</evidence>
<evidence type="ECO:0000313" key="8">
    <source>
        <dbReference type="WBParaSite" id="ECPE_0001699601-mRNA-1"/>
    </source>
</evidence>
<dbReference type="InterPro" id="IPR006645">
    <property type="entry name" value="NGN-like_dom"/>
</dbReference>
<evidence type="ECO:0000256" key="5">
    <source>
        <dbReference type="ARBA" id="ARBA00023163"/>
    </source>
</evidence>
<organism evidence="8">
    <name type="scientific">Echinostoma caproni</name>
    <dbReference type="NCBI Taxonomy" id="27848"/>
    <lineage>
        <taxon>Eukaryota</taxon>
        <taxon>Metazoa</taxon>
        <taxon>Spiralia</taxon>
        <taxon>Lophotrochozoa</taxon>
        <taxon>Platyhelminthes</taxon>
        <taxon>Trematoda</taxon>
        <taxon>Digenea</taxon>
        <taxon>Plagiorchiida</taxon>
        <taxon>Echinostomata</taxon>
        <taxon>Echinostomatoidea</taxon>
        <taxon>Echinostomatidae</taxon>
        <taxon>Echinostoma</taxon>
    </lineage>
</organism>
<dbReference type="CDD" id="cd06081">
    <property type="entry name" value="KOW_Spt5_1"/>
    <property type="match status" value="1"/>
</dbReference>
<dbReference type="InterPro" id="IPR039659">
    <property type="entry name" value="SPT5"/>
</dbReference>
<dbReference type="SMART" id="SM00738">
    <property type="entry name" value="NGN"/>
    <property type="match status" value="1"/>
</dbReference>